<reference evidence="2" key="1">
    <citation type="submission" date="2014-09" db="EMBL/GenBank/DDBJ databases">
        <authorList>
            <person name="Magalhaes I.L.F."/>
            <person name="Oliveira U."/>
            <person name="Santos F.R."/>
            <person name="Vidigal T.H.D.A."/>
            <person name="Brescovit A.D."/>
            <person name="Santos A.J."/>
        </authorList>
    </citation>
    <scope>NUCLEOTIDE SEQUENCE</scope>
    <source>
        <tissue evidence="2">Shoot tissue taken approximately 20 cm above the soil surface</tissue>
    </source>
</reference>
<accession>A0A0A9DKJ5</accession>
<dbReference type="AlphaFoldDB" id="A0A0A9DKJ5"/>
<feature type="signal peptide" evidence="1">
    <location>
        <begin position="1"/>
        <end position="19"/>
    </location>
</feature>
<reference evidence="2" key="2">
    <citation type="journal article" date="2015" name="Data Brief">
        <title>Shoot transcriptome of the giant reed, Arundo donax.</title>
        <authorList>
            <person name="Barrero R.A."/>
            <person name="Guerrero F.D."/>
            <person name="Moolhuijzen P."/>
            <person name="Goolsby J.A."/>
            <person name="Tidwell J."/>
            <person name="Bellgard S.E."/>
            <person name="Bellgard M.I."/>
        </authorList>
    </citation>
    <scope>NUCLEOTIDE SEQUENCE</scope>
    <source>
        <tissue evidence="2">Shoot tissue taken approximately 20 cm above the soil surface</tissue>
    </source>
</reference>
<sequence>MDSFVASTLMHLLLHVTFAYIQEIQLEMFLSISGIYKRHGNVGDKLPIEVCNGSVPVIMRHGYGLGIVLTPDFSA</sequence>
<evidence type="ECO:0000256" key="1">
    <source>
        <dbReference type="SAM" id="SignalP"/>
    </source>
</evidence>
<organism evidence="2">
    <name type="scientific">Arundo donax</name>
    <name type="common">Giant reed</name>
    <name type="synonym">Donax arundinaceus</name>
    <dbReference type="NCBI Taxonomy" id="35708"/>
    <lineage>
        <taxon>Eukaryota</taxon>
        <taxon>Viridiplantae</taxon>
        <taxon>Streptophyta</taxon>
        <taxon>Embryophyta</taxon>
        <taxon>Tracheophyta</taxon>
        <taxon>Spermatophyta</taxon>
        <taxon>Magnoliopsida</taxon>
        <taxon>Liliopsida</taxon>
        <taxon>Poales</taxon>
        <taxon>Poaceae</taxon>
        <taxon>PACMAD clade</taxon>
        <taxon>Arundinoideae</taxon>
        <taxon>Arundineae</taxon>
        <taxon>Arundo</taxon>
    </lineage>
</organism>
<protein>
    <submittedName>
        <fullName evidence="2">Uncharacterized protein</fullName>
    </submittedName>
</protein>
<proteinExistence type="predicted"/>
<feature type="chain" id="PRO_5015033039" evidence="1">
    <location>
        <begin position="20"/>
        <end position="75"/>
    </location>
</feature>
<name>A0A0A9DKJ5_ARUDO</name>
<dbReference type="EMBL" id="GBRH01209554">
    <property type="protein sequence ID" value="JAD88341.1"/>
    <property type="molecule type" value="Transcribed_RNA"/>
</dbReference>
<evidence type="ECO:0000313" key="2">
    <source>
        <dbReference type="EMBL" id="JAD88341.1"/>
    </source>
</evidence>
<keyword evidence="1" id="KW-0732">Signal</keyword>
<dbReference type="EMBL" id="GBRH01207421">
    <property type="protein sequence ID" value="JAD90474.1"/>
    <property type="molecule type" value="Transcribed_RNA"/>
</dbReference>